<sequence length="256" mass="28359">MSSLTPRTCFIGIHMAPPDLSREEFERKAGALGDAIAALPIAQKNLLKLDIISQNTLMDEHMKGVGLPVAAPTVVMSAEYESLDHLNGASMLKDPALQKLLTESDDFGFRKHATAFAADVYTLVDAPDINTGLHVICVYSCPPQFSTDLFGQKMKELMENIASQSIRDKFSHYSLWLQNDAVDKHLQALGYPAPKPLLVVRADSEHLDHMKEIFEHSDVARMLKEGIRDLGFHRDSDDPTEACCFSADVATKINNY</sequence>
<dbReference type="Proteomes" id="UP001218188">
    <property type="component" value="Unassembled WGS sequence"/>
</dbReference>
<dbReference type="AlphaFoldDB" id="A0AAD6S849"/>
<protein>
    <submittedName>
        <fullName evidence="1">Uncharacterized protein</fullName>
    </submittedName>
</protein>
<dbReference type="EMBL" id="JARJCM010000211">
    <property type="protein sequence ID" value="KAJ7022352.1"/>
    <property type="molecule type" value="Genomic_DNA"/>
</dbReference>
<keyword evidence="2" id="KW-1185">Reference proteome</keyword>
<reference evidence="1" key="1">
    <citation type="submission" date="2023-03" db="EMBL/GenBank/DDBJ databases">
        <title>Massive genome expansion in bonnet fungi (Mycena s.s.) driven by repeated elements and novel gene families across ecological guilds.</title>
        <authorList>
            <consortium name="Lawrence Berkeley National Laboratory"/>
            <person name="Harder C.B."/>
            <person name="Miyauchi S."/>
            <person name="Viragh M."/>
            <person name="Kuo A."/>
            <person name="Thoen E."/>
            <person name="Andreopoulos B."/>
            <person name="Lu D."/>
            <person name="Skrede I."/>
            <person name="Drula E."/>
            <person name="Henrissat B."/>
            <person name="Morin E."/>
            <person name="Kohler A."/>
            <person name="Barry K."/>
            <person name="LaButti K."/>
            <person name="Morin E."/>
            <person name="Salamov A."/>
            <person name="Lipzen A."/>
            <person name="Mereny Z."/>
            <person name="Hegedus B."/>
            <person name="Baldrian P."/>
            <person name="Stursova M."/>
            <person name="Weitz H."/>
            <person name="Taylor A."/>
            <person name="Grigoriev I.V."/>
            <person name="Nagy L.G."/>
            <person name="Martin F."/>
            <person name="Kauserud H."/>
        </authorList>
    </citation>
    <scope>NUCLEOTIDE SEQUENCE</scope>
    <source>
        <strain evidence="1">CBHHK200</strain>
    </source>
</reference>
<accession>A0AAD6S849</accession>
<organism evidence="1 2">
    <name type="scientific">Mycena alexandri</name>
    <dbReference type="NCBI Taxonomy" id="1745969"/>
    <lineage>
        <taxon>Eukaryota</taxon>
        <taxon>Fungi</taxon>
        <taxon>Dikarya</taxon>
        <taxon>Basidiomycota</taxon>
        <taxon>Agaricomycotina</taxon>
        <taxon>Agaricomycetes</taxon>
        <taxon>Agaricomycetidae</taxon>
        <taxon>Agaricales</taxon>
        <taxon>Marasmiineae</taxon>
        <taxon>Mycenaceae</taxon>
        <taxon>Mycena</taxon>
    </lineage>
</organism>
<gene>
    <name evidence="1" type="ORF">C8F04DRAFT_1272692</name>
</gene>
<evidence type="ECO:0000313" key="2">
    <source>
        <dbReference type="Proteomes" id="UP001218188"/>
    </source>
</evidence>
<name>A0AAD6S849_9AGAR</name>
<evidence type="ECO:0000313" key="1">
    <source>
        <dbReference type="EMBL" id="KAJ7022352.1"/>
    </source>
</evidence>
<comment type="caution">
    <text evidence="1">The sequence shown here is derived from an EMBL/GenBank/DDBJ whole genome shotgun (WGS) entry which is preliminary data.</text>
</comment>
<proteinExistence type="predicted"/>